<feature type="non-terminal residue" evidence="1">
    <location>
        <position position="1"/>
    </location>
</feature>
<dbReference type="InParanoid" id="A0A2J7PUL7"/>
<name>A0A2J7PUL7_9NEOP</name>
<organism evidence="1 2">
    <name type="scientific">Cryptotermes secundus</name>
    <dbReference type="NCBI Taxonomy" id="105785"/>
    <lineage>
        <taxon>Eukaryota</taxon>
        <taxon>Metazoa</taxon>
        <taxon>Ecdysozoa</taxon>
        <taxon>Arthropoda</taxon>
        <taxon>Hexapoda</taxon>
        <taxon>Insecta</taxon>
        <taxon>Pterygota</taxon>
        <taxon>Neoptera</taxon>
        <taxon>Polyneoptera</taxon>
        <taxon>Dictyoptera</taxon>
        <taxon>Blattodea</taxon>
        <taxon>Blattoidea</taxon>
        <taxon>Termitoidae</taxon>
        <taxon>Kalotermitidae</taxon>
        <taxon>Cryptotermitinae</taxon>
        <taxon>Cryptotermes</taxon>
    </lineage>
</organism>
<keyword evidence="2" id="KW-1185">Reference proteome</keyword>
<protein>
    <submittedName>
        <fullName evidence="1">Uncharacterized protein</fullName>
    </submittedName>
</protein>
<dbReference type="EMBL" id="NEVH01021195">
    <property type="protein sequence ID" value="PNF20029.1"/>
    <property type="molecule type" value="Genomic_DNA"/>
</dbReference>
<proteinExistence type="predicted"/>
<evidence type="ECO:0000313" key="1">
    <source>
        <dbReference type="EMBL" id="PNF20029.1"/>
    </source>
</evidence>
<evidence type="ECO:0000313" key="2">
    <source>
        <dbReference type="Proteomes" id="UP000235965"/>
    </source>
</evidence>
<gene>
    <name evidence="1" type="ORF">B7P43_G05941</name>
</gene>
<dbReference type="AlphaFoldDB" id="A0A2J7PUL7"/>
<comment type="caution">
    <text evidence="1">The sequence shown here is derived from an EMBL/GenBank/DDBJ whole genome shotgun (WGS) entry which is preliminary data.</text>
</comment>
<accession>A0A2J7PUL7</accession>
<reference evidence="1 2" key="1">
    <citation type="submission" date="2017-12" db="EMBL/GenBank/DDBJ databases">
        <title>Hemimetabolous genomes reveal molecular basis of termite eusociality.</title>
        <authorList>
            <person name="Harrison M.C."/>
            <person name="Jongepier E."/>
            <person name="Robertson H.M."/>
            <person name="Arning N."/>
            <person name="Bitard-Feildel T."/>
            <person name="Chao H."/>
            <person name="Childers C.P."/>
            <person name="Dinh H."/>
            <person name="Doddapaneni H."/>
            <person name="Dugan S."/>
            <person name="Gowin J."/>
            <person name="Greiner C."/>
            <person name="Han Y."/>
            <person name="Hu H."/>
            <person name="Hughes D.S.T."/>
            <person name="Huylmans A.-K."/>
            <person name="Kemena C."/>
            <person name="Kremer L.P.M."/>
            <person name="Lee S.L."/>
            <person name="Lopez-Ezquerra A."/>
            <person name="Mallet L."/>
            <person name="Monroy-Kuhn J.M."/>
            <person name="Moser A."/>
            <person name="Murali S.C."/>
            <person name="Muzny D.M."/>
            <person name="Otani S."/>
            <person name="Piulachs M.-D."/>
            <person name="Poelchau M."/>
            <person name="Qu J."/>
            <person name="Schaub F."/>
            <person name="Wada-Katsumata A."/>
            <person name="Worley K.C."/>
            <person name="Xie Q."/>
            <person name="Ylla G."/>
            <person name="Poulsen M."/>
            <person name="Gibbs R.A."/>
            <person name="Schal C."/>
            <person name="Richards S."/>
            <person name="Belles X."/>
            <person name="Korb J."/>
            <person name="Bornberg-Bauer E."/>
        </authorList>
    </citation>
    <scope>NUCLEOTIDE SEQUENCE [LARGE SCALE GENOMIC DNA]</scope>
    <source>
        <tissue evidence="1">Whole body</tissue>
    </source>
</reference>
<dbReference type="Proteomes" id="UP000235965">
    <property type="component" value="Unassembled WGS sequence"/>
</dbReference>
<sequence>SNPISLTSILILSTHLRLGLPSGLFPSGFPTNFLYAFLFATIRATRPAHLILLDFFILIILGEEYNSLQPPVTSSLFGPNILLNTLFSNTLSLCYSLNARDQVSLPYRTRGKIIVLYILIFMFLDSR</sequence>